<name>A0A9P9AJF2_9HYPO</name>
<keyword evidence="3" id="KW-0157">Chromophore</keyword>
<keyword evidence="6" id="KW-1185">Reference proteome</keyword>
<dbReference type="PANTHER" id="PTHR47429:SF7">
    <property type="entry name" value="GATA-FACTOR"/>
    <property type="match status" value="1"/>
</dbReference>
<gene>
    <name evidence="5" type="ORF">B0T10DRAFT_419091</name>
</gene>
<dbReference type="InterPro" id="IPR035965">
    <property type="entry name" value="PAS-like_dom_sf"/>
</dbReference>
<protein>
    <recommendedName>
        <fullName evidence="4">PAS domain-containing protein</fullName>
    </recommendedName>
</protein>
<dbReference type="InterPro" id="IPR000014">
    <property type="entry name" value="PAS"/>
</dbReference>
<evidence type="ECO:0000313" key="5">
    <source>
        <dbReference type="EMBL" id="KAH6868965.1"/>
    </source>
</evidence>
<feature type="domain" description="PAS" evidence="4">
    <location>
        <begin position="40"/>
        <end position="126"/>
    </location>
</feature>
<dbReference type="SUPFAM" id="SSF55785">
    <property type="entry name" value="PYP-like sensor domain (PAS domain)"/>
    <property type="match status" value="1"/>
</dbReference>
<dbReference type="Proteomes" id="UP000777438">
    <property type="component" value="Unassembled WGS sequence"/>
</dbReference>
<dbReference type="EMBL" id="JAGPYM010000083">
    <property type="protein sequence ID" value="KAH6868965.1"/>
    <property type="molecule type" value="Genomic_DNA"/>
</dbReference>
<dbReference type="Gene3D" id="3.30.450.20">
    <property type="entry name" value="PAS domain"/>
    <property type="match status" value="1"/>
</dbReference>
<keyword evidence="2" id="KW-0288">FMN</keyword>
<feature type="non-terminal residue" evidence="5">
    <location>
        <position position="1"/>
    </location>
</feature>
<keyword evidence="1" id="KW-0285">Flavoprotein</keyword>
<dbReference type="GO" id="GO:0005634">
    <property type="term" value="C:nucleus"/>
    <property type="evidence" value="ECO:0007669"/>
    <property type="project" value="TreeGrafter"/>
</dbReference>
<evidence type="ECO:0000256" key="2">
    <source>
        <dbReference type="ARBA" id="ARBA00022643"/>
    </source>
</evidence>
<evidence type="ECO:0000256" key="1">
    <source>
        <dbReference type="ARBA" id="ARBA00022630"/>
    </source>
</evidence>
<dbReference type="AlphaFoldDB" id="A0A9P9AJF2"/>
<evidence type="ECO:0000313" key="6">
    <source>
        <dbReference type="Proteomes" id="UP000777438"/>
    </source>
</evidence>
<proteinExistence type="predicted"/>
<sequence>CPSGFDVMSILLHVATRPKPKVHLGAIDCSVAFLLCDLRQPDTHIVYVSEPFTLLTGYFNAEIMGKNCRFLQAPGGKARKHSARKHVNKNTVEAMHRAVEKNEEIQLEVVNFKKEGTPFVNILTMIYSGH</sequence>
<evidence type="ECO:0000259" key="4">
    <source>
        <dbReference type="Pfam" id="PF13426"/>
    </source>
</evidence>
<organism evidence="5 6">
    <name type="scientific">Thelonectria olida</name>
    <dbReference type="NCBI Taxonomy" id="1576542"/>
    <lineage>
        <taxon>Eukaryota</taxon>
        <taxon>Fungi</taxon>
        <taxon>Dikarya</taxon>
        <taxon>Ascomycota</taxon>
        <taxon>Pezizomycotina</taxon>
        <taxon>Sordariomycetes</taxon>
        <taxon>Hypocreomycetidae</taxon>
        <taxon>Hypocreales</taxon>
        <taxon>Nectriaceae</taxon>
        <taxon>Thelonectria</taxon>
    </lineage>
</organism>
<dbReference type="OrthoDB" id="447251at2759"/>
<accession>A0A9P9AJF2</accession>
<reference evidence="5 6" key="1">
    <citation type="journal article" date="2021" name="Nat. Commun.">
        <title>Genetic determinants of endophytism in the Arabidopsis root mycobiome.</title>
        <authorList>
            <person name="Mesny F."/>
            <person name="Miyauchi S."/>
            <person name="Thiergart T."/>
            <person name="Pickel B."/>
            <person name="Atanasova L."/>
            <person name="Karlsson M."/>
            <person name="Huettel B."/>
            <person name="Barry K.W."/>
            <person name="Haridas S."/>
            <person name="Chen C."/>
            <person name="Bauer D."/>
            <person name="Andreopoulos W."/>
            <person name="Pangilinan J."/>
            <person name="LaButti K."/>
            <person name="Riley R."/>
            <person name="Lipzen A."/>
            <person name="Clum A."/>
            <person name="Drula E."/>
            <person name="Henrissat B."/>
            <person name="Kohler A."/>
            <person name="Grigoriev I.V."/>
            <person name="Martin F.M."/>
            <person name="Hacquard S."/>
        </authorList>
    </citation>
    <scope>NUCLEOTIDE SEQUENCE [LARGE SCALE GENOMIC DNA]</scope>
    <source>
        <strain evidence="5 6">MPI-CAGE-CH-0241</strain>
    </source>
</reference>
<comment type="caution">
    <text evidence="5">The sequence shown here is derived from an EMBL/GenBank/DDBJ whole genome shotgun (WGS) entry which is preliminary data.</text>
</comment>
<dbReference type="PANTHER" id="PTHR47429">
    <property type="entry name" value="PROTEIN TWIN LOV 1"/>
    <property type="match status" value="1"/>
</dbReference>
<evidence type="ECO:0000256" key="3">
    <source>
        <dbReference type="ARBA" id="ARBA00022991"/>
    </source>
</evidence>
<dbReference type="Pfam" id="PF13426">
    <property type="entry name" value="PAS_9"/>
    <property type="match status" value="1"/>
</dbReference>